<gene>
    <name evidence="1" type="ORF">EAH76_07470</name>
</gene>
<organism evidence="1 2">
    <name type="scientific">Sphingomonas glacialis</name>
    <dbReference type="NCBI Taxonomy" id="658225"/>
    <lineage>
        <taxon>Bacteria</taxon>
        <taxon>Pseudomonadati</taxon>
        <taxon>Pseudomonadota</taxon>
        <taxon>Alphaproteobacteria</taxon>
        <taxon>Sphingomonadales</taxon>
        <taxon>Sphingomonadaceae</taxon>
        <taxon>Sphingomonas</taxon>
    </lineage>
</organism>
<comment type="caution">
    <text evidence="1">The sequence shown here is derived from an EMBL/GenBank/DDBJ whole genome shotgun (WGS) entry which is preliminary data.</text>
</comment>
<evidence type="ECO:0000313" key="2">
    <source>
        <dbReference type="Proteomes" id="UP000319931"/>
    </source>
</evidence>
<sequence>MAGAIAAAAPKRSIDAVPRRGQRHDFAEFYFRRALGRDDTGAVHSRCRGRTARAFHADRVAPSVAVTDSGGVGAYAAAFPVPHQGRHRDVALEVKRFL</sequence>
<name>A0A502FZK4_9SPHN</name>
<keyword evidence="2" id="KW-1185">Reference proteome</keyword>
<dbReference type="EMBL" id="RCZC01000002">
    <property type="protein sequence ID" value="TPG54486.1"/>
    <property type="molecule type" value="Genomic_DNA"/>
</dbReference>
<dbReference type="Proteomes" id="UP000319931">
    <property type="component" value="Unassembled WGS sequence"/>
</dbReference>
<accession>A0A502FZK4</accession>
<protein>
    <submittedName>
        <fullName evidence="1">Uncharacterized protein</fullName>
    </submittedName>
</protein>
<proteinExistence type="predicted"/>
<reference evidence="1 2" key="1">
    <citation type="journal article" date="2019" name="Environ. Microbiol.">
        <title>Species interactions and distinct microbial communities in high Arctic permafrost affected cryosols are associated with the CH4 and CO2 gas fluxes.</title>
        <authorList>
            <person name="Altshuler I."/>
            <person name="Hamel J."/>
            <person name="Turney S."/>
            <person name="Magnuson E."/>
            <person name="Levesque R."/>
            <person name="Greer C."/>
            <person name="Whyte L.G."/>
        </authorList>
    </citation>
    <scope>NUCLEOTIDE SEQUENCE [LARGE SCALE GENOMIC DNA]</scope>
    <source>
        <strain evidence="1 2">E6.1</strain>
    </source>
</reference>
<evidence type="ECO:0000313" key="1">
    <source>
        <dbReference type="EMBL" id="TPG54486.1"/>
    </source>
</evidence>
<dbReference type="AlphaFoldDB" id="A0A502FZK4"/>